<sequence length="81" mass="10168">MFFCHQSKKLCRDCFQKFFKFDHHQQTKSSFHQIFYTRKSQNQKEKFLKNEICYLSLILRECYLKKAVYIYFRRKGRIIII</sequence>
<name>A0A8S1JWN6_9CILI</name>
<organism evidence="1 2">
    <name type="scientific">Paramecium sonneborni</name>
    <dbReference type="NCBI Taxonomy" id="65129"/>
    <lineage>
        <taxon>Eukaryota</taxon>
        <taxon>Sar</taxon>
        <taxon>Alveolata</taxon>
        <taxon>Ciliophora</taxon>
        <taxon>Intramacronucleata</taxon>
        <taxon>Oligohymenophorea</taxon>
        <taxon>Peniculida</taxon>
        <taxon>Parameciidae</taxon>
        <taxon>Paramecium</taxon>
    </lineage>
</organism>
<reference evidence="1" key="1">
    <citation type="submission" date="2021-01" db="EMBL/GenBank/DDBJ databases">
        <authorList>
            <consortium name="Genoscope - CEA"/>
            <person name="William W."/>
        </authorList>
    </citation>
    <scope>NUCLEOTIDE SEQUENCE</scope>
</reference>
<comment type="caution">
    <text evidence="1">The sequence shown here is derived from an EMBL/GenBank/DDBJ whole genome shotgun (WGS) entry which is preliminary data.</text>
</comment>
<evidence type="ECO:0000313" key="1">
    <source>
        <dbReference type="EMBL" id="CAD8045869.1"/>
    </source>
</evidence>
<dbReference type="EMBL" id="CAJJDN010000001">
    <property type="protein sequence ID" value="CAD8045869.1"/>
    <property type="molecule type" value="Genomic_DNA"/>
</dbReference>
<gene>
    <name evidence="1" type="ORF">PSON_ATCC_30995.1.T0010326</name>
</gene>
<keyword evidence="2" id="KW-1185">Reference proteome</keyword>
<dbReference type="AlphaFoldDB" id="A0A8S1JWN6"/>
<protein>
    <submittedName>
        <fullName evidence="1">Uncharacterized protein</fullName>
    </submittedName>
</protein>
<evidence type="ECO:0000313" key="2">
    <source>
        <dbReference type="Proteomes" id="UP000692954"/>
    </source>
</evidence>
<accession>A0A8S1JWN6</accession>
<proteinExistence type="predicted"/>
<dbReference type="Proteomes" id="UP000692954">
    <property type="component" value="Unassembled WGS sequence"/>
</dbReference>